<keyword evidence="2" id="KW-0805">Transcription regulation</keyword>
<evidence type="ECO:0000256" key="4">
    <source>
        <dbReference type="ARBA" id="ARBA00023163"/>
    </source>
</evidence>
<dbReference type="GO" id="GO:0016020">
    <property type="term" value="C:membrane"/>
    <property type="evidence" value="ECO:0007669"/>
    <property type="project" value="InterPro"/>
</dbReference>
<dbReference type="PROSITE" id="PS50043">
    <property type="entry name" value="HTH_LUXR_2"/>
    <property type="match status" value="1"/>
</dbReference>
<dbReference type="RefSeq" id="WP_212976498.1">
    <property type="nucleotide sequence ID" value="NZ_AP025343.1"/>
</dbReference>
<dbReference type="InterPro" id="IPR011712">
    <property type="entry name" value="Sig_transdc_His_kin_sub3_dim/P"/>
</dbReference>
<evidence type="ECO:0000256" key="2">
    <source>
        <dbReference type="ARBA" id="ARBA00023015"/>
    </source>
</evidence>
<dbReference type="PANTHER" id="PTHR43214">
    <property type="entry name" value="TWO-COMPONENT RESPONSE REGULATOR"/>
    <property type="match status" value="1"/>
</dbReference>
<keyword evidence="10" id="KW-1185">Reference proteome</keyword>
<dbReference type="SMART" id="SM00448">
    <property type="entry name" value="REC"/>
    <property type="match status" value="1"/>
</dbReference>
<reference evidence="9 10" key="1">
    <citation type="submission" date="2021-03" db="EMBL/GenBank/DDBJ databases">
        <title>Antimicrobial resistance genes in bacteria isolated from Japanese honey, and their potential for conferring macrolide and lincosamide resistance in the American foulbrood pathogen Paenibacillus larvae.</title>
        <authorList>
            <person name="Okamoto M."/>
            <person name="Kumagai M."/>
            <person name="Kanamori H."/>
            <person name="Takamatsu D."/>
        </authorList>
    </citation>
    <scope>NUCLEOTIDE SEQUENCE [LARGE SCALE GENOMIC DNA]</scope>
    <source>
        <strain evidence="9 10">J34TS1</strain>
    </source>
</reference>
<evidence type="ECO:0000259" key="7">
    <source>
        <dbReference type="PROSITE" id="PS50043"/>
    </source>
</evidence>
<evidence type="ECO:0000256" key="3">
    <source>
        <dbReference type="ARBA" id="ARBA00023125"/>
    </source>
</evidence>
<dbReference type="CDD" id="cd16917">
    <property type="entry name" value="HATPase_UhpB-NarQ-NarX-like"/>
    <property type="match status" value="1"/>
</dbReference>
<keyword evidence="6" id="KW-0812">Transmembrane</keyword>
<dbReference type="GO" id="GO:0046983">
    <property type="term" value="F:protein dimerization activity"/>
    <property type="evidence" value="ECO:0007669"/>
    <property type="project" value="InterPro"/>
</dbReference>
<keyword evidence="3" id="KW-0238">DNA-binding</keyword>
<feature type="domain" description="Response regulatory" evidence="8">
    <location>
        <begin position="385"/>
        <end position="501"/>
    </location>
</feature>
<dbReference type="Gene3D" id="1.20.5.1930">
    <property type="match status" value="1"/>
</dbReference>
<comment type="caution">
    <text evidence="9">The sequence shown here is derived from an EMBL/GenBank/DDBJ whole genome shotgun (WGS) entry which is preliminary data.</text>
</comment>
<dbReference type="SUPFAM" id="SSF52172">
    <property type="entry name" value="CheY-like"/>
    <property type="match status" value="1"/>
</dbReference>
<dbReference type="EMBL" id="BORT01000001">
    <property type="protein sequence ID" value="GIO45272.1"/>
    <property type="molecule type" value="Genomic_DNA"/>
</dbReference>
<keyword evidence="6" id="KW-1133">Transmembrane helix</keyword>
<dbReference type="CDD" id="cd17535">
    <property type="entry name" value="REC_NarL-like"/>
    <property type="match status" value="1"/>
</dbReference>
<dbReference type="InterPro" id="IPR003594">
    <property type="entry name" value="HATPase_dom"/>
</dbReference>
<dbReference type="GO" id="GO:0000155">
    <property type="term" value="F:phosphorelay sensor kinase activity"/>
    <property type="evidence" value="ECO:0007669"/>
    <property type="project" value="InterPro"/>
</dbReference>
<dbReference type="InterPro" id="IPR011006">
    <property type="entry name" value="CheY-like_superfamily"/>
</dbReference>
<name>A0A919Y5Z0_9BACL</name>
<evidence type="ECO:0000256" key="1">
    <source>
        <dbReference type="ARBA" id="ARBA00022553"/>
    </source>
</evidence>
<feature type="modified residue" description="4-aspartylphosphate" evidence="5">
    <location>
        <position position="436"/>
    </location>
</feature>
<keyword evidence="9" id="KW-0418">Kinase</keyword>
<organism evidence="9 10">
    <name type="scientific">Paenibacillus azoreducens</name>
    <dbReference type="NCBI Taxonomy" id="116718"/>
    <lineage>
        <taxon>Bacteria</taxon>
        <taxon>Bacillati</taxon>
        <taxon>Bacillota</taxon>
        <taxon>Bacilli</taxon>
        <taxon>Bacillales</taxon>
        <taxon>Paenibacillaceae</taxon>
        <taxon>Paenibacillus</taxon>
    </lineage>
</organism>
<dbReference type="Gene3D" id="3.30.565.10">
    <property type="entry name" value="Histidine kinase-like ATPase, C-terminal domain"/>
    <property type="match status" value="1"/>
</dbReference>
<accession>A0A919Y5Z0</accession>
<evidence type="ECO:0000313" key="9">
    <source>
        <dbReference type="EMBL" id="GIO45272.1"/>
    </source>
</evidence>
<dbReference type="InterPro" id="IPR001789">
    <property type="entry name" value="Sig_transdc_resp-reg_receiver"/>
</dbReference>
<dbReference type="PROSITE" id="PS50110">
    <property type="entry name" value="RESPONSE_REGULATORY"/>
    <property type="match status" value="1"/>
</dbReference>
<dbReference type="Pfam" id="PF00196">
    <property type="entry name" value="GerE"/>
    <property type="match status" value="1"/>
</dbReference>
<feature type="transmembrane region" description="Helical" evidence="6">
    <location>
        <begin position="110"/>
        <end position="128"/>
    </location>
</feature>
<dbReference type="Proteomes" id="UP000682811">
    <property type="component" value="Unassembled WGS sequence"/>
</dbReference>
<dbReference type="SUPFAM" id="SSF55874">
    <property type="entry name" value="ATPase domain of HSP90 chaperone/DNA topoisomerase II/histidine kinase"/>
    <property type="match status" value="1"/>
</dbReference>
<dbReference type="InterPro" id="IPR000792">
    <property type="entry name" value="Tscrpt_reg_LuxR_C"/>
</dbReference>
<feature type="domain" description="HTH luxR-type" evidence="7">
    <location>
        <begin position="538"/>
        <end position="603"/>
    </location>
</feature>
<evidence type="ECO:0000259" key="8">
    <source>
        <dbReference type="PROSITE" id="PS50110"/>
    </source>
</evidence>
<keyword evidence="1 5" id="KW-0597">Phosphoprotein</keyword>
<evidence type="ECO:0000256" key="5">
    <source>
        <dbReference type="PROSITE-ProRule" id="PRU00169"/>
    </source>
</evidence>
<feature type="transmembrane region" description="Helical" evidence="6">
    <location>
        <begin position="37"/>
        <end position="58"/>
    </location>
</feature>
<dbReference type="PROSITE" id="PS00622">
    <property type="entry name" value="HTH_LUXR_1"/>
    <property type="match status" value="1"/>
</dbReference>
<dbReference type="CDD" id="cd06170">
    <property type="entry name" value="LuxR_C_like"/>
    <property type="match status" value="1"/>
</dbReference>
<evidence type="ECO:0000313" key="10">
    <source>
        <dbReference type="Proteomes" id="UP000682811"/>
    </source>
</evidence>
<keyword evidence="4" id="KW-0804">Transcription</keyword>
<dbReference type="InterPro" id="IPR039420">
    <property type="entry name" value="WalR-like"/>
</dbReference>
<dbReference type="InterPro" id="IPR036890">
    <property type="entry name" value="HATPase_C_sf"/>
</dbReference>
<sequence length="610" mass="69814">MFNFKKQWHWYHWILFLMRILWLSHIMILAWRQPELFHSPIGLVVTLSVLVFIIPLLLHQLYPKGYLPAEIGLAGSFSIYLAGQNAEFSWQFIIFACMIAFFCRNKTTRWAALALVLMISAAIAWAANESRYDIWFTYTLNHAIAFALGYGWQLFVLHQRQNEIIQEQSRVLEQHLAKVEQLTLIEERNRLSHELHDTIGHTLTSIIVGVESLRPSCPQELDARMETIANLARYGLEDIRKHLHHLSEPLPNILTESLQQLVEDFAQSTGVAVHFRIFGHEVKVSKRISLCLHRCLQESLTNAVRHGKANLIQIHLFFDEYELRMQIEDNGQGMEQIDHGFGLDGMKERLTELAGHLSIHSTPNIGTLVVCTIPLRKEPSNQEISILLVDDQPIITESLQRILEQQQGFAVVGTAAHGQEAIKQCELHRPDVVLMDVRMPVLDGLEALRQIKQNWPEIRVVMLTTFDDMQQASLSLQLGAEGYLLKSAHPHELCQALKAVYNGGTWIDQGMAAQVFKEIKQQQRQQQNLQGSKPQKEQGEYPYGLSKRELDILLHLTSGLRYKSIANKMFLSEGTVRNYCSNLYSKLGVRNREDAIAKARQERLCEIDGA</sequence>
<dbReference type="SMART" id="SM00387">
    <property type="entry name" value="HATPase_c"/>
    <property type="match status" value="1"/>
</dbReference>
<evidence type="ECO:0000256" key="6">
    <source>
        <dbReference type="SAM" id="Phobius"/>
    </source>
</evidence>
<dbReference type="Pfam" id="PF00072">
    <property type="entry name" value="Response_reg"/>
    <property type="match status" value="1"/>
</dbReference>
<dbReference type="PRINTS" id="PR00038">
    <property type="entry name" value="HTHLUXR"/>
</dbReference>
<dbReference type="AlphaFoldDB" id="A0A919Y5Z0"/>
<protein>
    <submittedName>
        <fullName evidence="9">Histidine kinase</fullName>
    </submittedName>
</protein>
<dbReference type="Pfam" id="PF07730">
    <property type="entry name" value="HisKA_3"/>
    <property type="match status" value="1"/>
</dbReference>
<dbReference type="GO" id="GO:0003677">
    <property type="term" value="F:DNA binding"/>
    <property type="evidence" value="ECO:0007669"/>
    <property type="project" value="UniProtKB-KW"/>
</dbReference>
<dbReference type="Gene3D" id="3.40.50.2300">
    <property type="match status" value="1"/>
</dbReference>
<keyword evidence="9" id="KW-0808">Transferase</keyword>
<dbReference type="GO" id="GO:0006355">
    <property type="term" value="P:regulation of DNA-templated transcription"/>
    <property type="evidence" value="ECO:0007669"/>
    <property type="project" value="InterPro"/>
</dbReference>
<dbReference type="InterPro" id="IPR058245">
    <property type="entry name" value="NreC/VraR/RcsB-like_REC"/>
</dbReference>
<gene>
    <name evidence="9" type="ORF">J34TS1_00370</name>
</gene>
<dbReference type="SMART" id="SM00421">
    <property type="entry name" value="HTH_LUXR"/>
    <property type="match status" value="1"/>
</dbReference>
<dbReference type="Pfam" id="PF02518">
    <property type="entry name" value="HATPase_c"/>
    <property type="match status" value="1"/>
</dbReference>
<keyword evidence="6" id="KW-0472">Membrane</keyword>
<feature type="transmembrane region" description="Helical" evidence="6">
    <location>
        <begin position="134"/>
        <end position="157"/>
    </location>
</feature>
<proteinExistence type="predicted"/>
<feature type="transmembrane region" description="Helical" evidence="6">
    <location>
        <begin position="12"/>
        <end position="31"/>
    </location>
</feature>
<dbReference type="PANTHER" id="PTHR43214:SF24">
    <property type="entry name" value="TRANSCRIPTIONAL REGULATORY PROTEIN NARL-RELATED"/>
    <property type="match status" value="1"/>
</dbReference>